<gene>
    <name evidence="2" type="ORF">AVEN_39251_1</name>
</gene>
<feature type="compositionally biased region" description="Basic and acidic residues" evidence="1">
    <location>
        <begin position="83"/>
        <end position="95"/>
    </location>
</feature>
<evidence type="ECO:0000313" key="2">
    <source>
        <dbReference type="EMBL" id="GBM31457.1"/>
    </source>
</evidence>
<reference evidence="2 3" key="1">
    <citation type="journal article" date="2019" name="Sci. Rep.">
        <title>Orb-weaving spider Araneus ventricosus genome elucidates the spidroin gene catalogue.</title>
        <authorList>
            <person name="Kono N."/>
            <person name="Nakamura H."/>
            <person name="Ohtoshi R."/>
            <person name="Moran D.A.P."/>
            <person name="Shinohara A."/>
            <person name="Yoshida Y."/>
            <person name="Fujiwara M."/>
            <person name="Mori M."/>
            <person name="Tomita M."/>
            <person name="Arakawa K."/>
        </authorList>
    </citation>
    <scope>NUCLEOTIDE SEQUENCE [LARGE SCALE GENOMIC DNA]</scope>
</reference>
<dbReference type="AlphaFoldDB" id="A0A4Y2ESI1"/>
<feature type="region of interest" description="Disordered" evidence="1">
    <location>
        <begin position="83"/>
        <end position="105"/>
    </location>
</feature>
<feature type="compositionally biased region" description="Polar residues" evidence="1">
    <location>
        <begin position="96"/>
        <end position="105"/>
    </location>
</feature>
<evidence type="ECO:0000256" key="1">
    <source>
        <dbReference type="SAM" id="MobiDB-lite"/>
    </source>
</evidence>
<organism evidence="2 3">
    <name type="scientific">Araneus ventricosus</name>
    <name type="common">Orbweaver spider</name>
    <name type="synonym">Epeira ventricosa</name>
    <dbReference type="NCBI Taxonomy" id="182803"/>
    <lineage>
        <taxon>Eukaryota</taxon>
        <taxon>Metazoa</taxon>
        <taxon>Ecdysozoa</taxon>
        <taxon>Arthropoda</taxon>
        <taxon>Chelicerata</taxon>
        <taxon>Arachnida</taxon>
        <taxon>Araneae</taxon>
        <taxon>Araneomorphae</taxon>
        <taxon>Entelegynae</taxon>
        <taxon>Araneoidea</taxon>
        <taxon>Araneidae</taxon>
        <taxon>Araneus</taxon>
    </lineage>
</organism>
<name>A0A4Y2ESI1_ARAVE</name>
<protein>
    <submittedName>
        <fullName evidence="2">Uncharacterized protein</fullName>
    </submittedName>
</protein>
<proteinExistence type="predicted"/>
<dbReference type="Proteomes" id="UP000499080">
    <property type="component" value="Unassembled WGS sequence"/>
</dbReference>
<dbReference type="EMBL" id="BGPR01000684">
    <property type="protein sequence ID" value="GBM31457.1"/>
    <property type="molecule type" value="Genomic_DNA"/>
</dbReference>
<evidence type="ECO:0000313" key="3">
    <source>
        <dbReference type="Proteomes" id="UP000499080"/>
    </source>
</evidence>
<accession>A0A4Y2ESI1</accession>
<keyword evidence="3" id="KW-1185">Reference proteome</keyword>
<sequence>MLSIVTKIARCVVGENSPTSRIMENDVHEYSGKHEAQEKRIQHLQKLTAQTDCDSLIITRAALSIPIGVYELTISHCGKISKERFQRSSQSKDDPSGSNTFPVYQ</sequence>
<comment type="caution">
    <text evidence="2">The sequence shown here is derived from an EMBL/GenBank/DDBJ whole genome shotgun (WGS) entry which is preliminary data.</text>
</comment>